<organism evidence="3 4">
    <name type="scientific">Thiocapsa roseopersicina</name>
    <dbReference type="NCBI Taxonomy" id="1058"/>
    <lineage>
        <taxon>Bacteria</taxon>
        <taxon>Pseudomonadati</taxon>
        <taxon>Pseudomonadota</taxon>
        <taxon>Gammaproteobacteria</taxon>
        <taxon>Chromatiales</taxon>
        <taxon>Chromatiaceae</taxon>
        <taxon>Thiocapsa</taxon>
    </lineage>
</organism>
<dbReference type="AlphaFoldDB" id="A0A1H2RN45"/>
<keyword evidence="1" id="KW-0802">TPR repeat</keyword>
<proteinExistence type="predicted"/>
<evidence type="ECO:0000313" key="4">
    <source>
        <dbReference type="Proteomes" id="UP000198816"/>
    </source>
</evidence>
<protein>
    <submittedName>
        <fullName evidence="3">Tetratricopeptide repeat-containing protein</fullName>
    </submittedName>
</protein>
<dbReference type="Pfam" id="PF13432">
    <property type="entry name" value="TPR_16"/>
    <property type="match status" value="1"/>
</dbReference>
<dbReference type="Proteomes" id="UP000198816">
    <property type="component" value="Unassembled WGS sequence"/>
</dbReference>
<accession>A0A1H2RN45</accession>
<name>A0A1H2RN45_THIRO</name>
<feature type="chain" id="PRO_5011650349" evidence="2">
    <location>
        <begin position="21"/>
        <end position="153"/>
    </location>
</feature>
<dbReference type="Gene3D" id="1.25.40.10">
    <property type="entry name" value="Tetratricopeptide repeat domain"/>
    <property type="match status" value="1"/>
</dbReference>
<dbReference type="PROSITE" id="PS50005">
    <property type="entry name" value="TPR"/>
    <property type="match status" value="2"/>
</dbReference>
<evidence type="ECO:0000256" key="1">
    <source>
        <dbReference type="PROSITE-ProRule" id="PRU00339"/>
    </source>
</evidence>
<dbReference type="SMART" id="SM00028">
    <property type="entry name" value="TPR"/>
    <property type="match status" value="3"/>
</dbReference>
<feature type="repeat" description="TPR" evidence="1">
    <location>
        <begin position="57"/>
        <end position="90"/>
    </location>
</feature>
<dbReference type="EMBL" id="FNNZ01000002">
    <property type="protein sequence ID" value="SDW20886.1"/>
    <property type="molecule type" value="Genomic_DNA"/>
</dbReference>
<dbReference type="Pfam" id="PF13181">
    <property type="entry name" value="TPR_8"/>
    <property type="match status" value="1"/>
</dbReference>
<dbReference type="RefSeq" id="WP_093028076.1">
    <property type="nucleotide sequence ID" value="NZ_FNNZ01000002.1"/>
</dbReference>
<gene>
    <name evidence="3" type="ORF">SAMN05421783_102104</name>
</gene>
<dbReference type="OrthoDB" id="5768893at2"/>
<reference evidence="4" key="1">
    <citation type="submission" date="2016-10" db="EMBL/GenBank/DDBJ databases">
        <authorList>
            <person name="Varghese N."/>
            <person name="Submissions S."/>
        </authorList>
    </citation>
    <scope>NUCLEOTIDE SEQUENCE [LARGE SCALE GENOMIC DNA]</scope>
    <source>
        <strain evidence="4">DSM 217</strain>
    </source>
</reference>
<sequence length="153" mass="16418">MRSIPIVFLVLLLASPATFAADADALIRDGEAKIQAGELDAAVTVLREAVAADQTSALARLRLGGALLMKQDYSGAIEQFRETVRLDPNSANAFVGMSVAYLHSARYDLARASLDEAIRIDPDKRKEAEPLLAYIDRASARTDPASGEPAPQH</sequence>
<dbReference type="InterPro" id="IPR011990">
    <property type="entry name" value="TPR-like_helical_dom_sf"/>
</dbReference>
<feature type="signal peptide" evidence="2">
    <location>
        <begin position="1"/>
        <end position="20"/>
    </location>
</feature>
<dbReference type="STRING" id="1058.SAMN05421783_102104"/>
<keyword evidence="4" id="KW-1185">Reference proteome</keyword>
<feature type="repeat" description="TPR" evidence="1">
    <location>
        <begin position="91"/>
        <end position="124"/>
    </location>
</feature>
<keyword evidence="2" id="KW-0732">Signal</keyword>
<evidence type="ECO:0000256" key="2">
    <source>
        <dbReference type="SAM" id="SignalP"/>
    </source>
</evidence>
<dbReference type="InterPro" id="IPR019734">
    <property type="entry name" value="TPR_rpt"/>
</dbReference>
<evidence type="ECO:0000313" key="3">
    <source>
        <dbReference type="EMBL" id="SDW20886.1"/>
    </source>
</evidence>
<dbReference type="SUPFAM" id="SSF48452">
    <property type="entry name" value="TPR-like"/>
    <property type="match status" value="1"/>
</dbReference>